<dbReference type="InterPro" id="IPR027417">
    <property type="entry name" value="P-loop_NTPase"/>
</dbReference>
<dbReference type="RefSeq" id="WP_095334514.1">
    <property type="nucleotide sequence ID" value="NZ_NQNY01000002.1"/>
</dbReference>
<sequence length="215" mass="24359">MIKKFIIFGPPGIGKGTLASQVASKYNLEHVSTGNIFREEIAKQTPLGIKLKEIVDNGLYVSDEITNEIVKNKLAELESQNRGFILDGYPRTKHQLDYLFSLYDYADFSAWILEADDSIILKRLSGRRFCLTCKATYHIDTKKSQNGDFCENDNQKLIQRADDEPKAVSKRLEVYHEQTSLLKSQLISLKIAKIINAEGTPEAVLKELEKVEDFG</sequence>
<feature type="region of interest" description="LID" evidence="6">
    <location>
        <begin position="126"/>
        <end position="163"/>
    </location>
</feature>
<keyword evidence="5 6" id="KW-0067">ATP-binding</keyword>
<evidence type="ECO:0000256" key="7">
    <source>
        <dbReference type="RuleBase" id="RU003330"/>
    </source>
</evidence>
<dbReference type="GO" id="GO:0004017">
    <property type="term" value="F:AMP kinase activity"/>
    <property type="evidence" value="ECO:0007669"/>
    <property type="project" value="UniProtKB-UniRule"/>
</dbReference>
<comment type="caution">
    <text evidence="10">The sequence shown here is derived from an EMBL/GenBank/DDBJ whole genome shotgun (WGS) entry which is preliminary data.</text>
</comment>
<dbReference type="CDD" id="cd01428">
    <property type="entry name" value="ADK"/>
    <property type="match status" value="1"/>
</dbReference>
<feature type="binding site" evidence="6">
    <location>
        <position position="130"/>
    </location>
    <ligand>
        <name>Zn(2+)</name>
        <dbReference type="ChEBI" id="CHEBI:29105"/>
        <note>structural</note>
    </ligand>
</feature>
<keyword evidence="6" id="KW-0862">Zinc</keyword>
<dbReference type="PRINTS" id="PR00094">
    <property type="entry name" value="ADENYLTKNASE"/>
</dbReference>
<feature type="region of interest" description="NMP" evidence="6">
    <location>
        <begin position="32"/>
        <end position="61"/>
    </location>
</feature>
<keyword evidence="6" id="KW-0479">Metal-binding</keyword>
<dbReference type="PANTHER" id="PTHR23359">
    <property type="entry name" value="NUCLEOTIDE KINASE"/>
    <property type="match status" value="1"/>
</dbReference>
<organism evidence="10 11">
    <name type="scientific">Mycoplasmopsis agassizii</name>
    <dbReference type="NCBI Taxonomy" id="33922"/>
    <lineage>
        <taxon>Bacteria</taxon>
        <taxon>Bacillati</taxon>
        <taxon>Mycoplasmatota</taxon>
        <taxon>Mycoplasmoidales</taxon>
        <taxon>Metamycoplasmataceae</taxon>
        <taxon>Mycoplasmopsis</taxon>
    </lineage>
</organism>
<keyword evidence="1 6" id="KW-0808">Transferase</keyword>
<feature type="binding site" evidence="6">
    <location>
        <position position="127"/>
    </location>
    <ligand>
        <name>ATP</name>
        <dbReference type="ChEBI" id="CHEBI:30616"/>
    </ligand>
</feature>
<comment type="similarity">
    <text evidence="6 7">Belongs to the adenylate kinase family.</text>
</comment>
<evidence type="ECO:0000256" key="4">
    <source>
        <dbReference type="ARBA" id="ARBA00022777"/>
    </source>
</evidence>
<keyword evidence="2 6" id="KW-0545">Nucleotide biosynthesis</keyword>
<dbReference type="SUPFAM" id="SSF57774">
    <property type="entry name" value="Microbial and mitochondrial ADK, insert 'zinc finger' domain"/>
    <property type="match status" value="1"/>
</dbReference>
<evidence type="ECO:0000256" key="3">
    <source>
        <dbReference type="ARBA" id="ARBA00022741"/>
    </source>
</evidence>
<feature type="binding site" evidence="6">
    <location>
        <begin position="59"/>
        <end position="61"/>
    </location>
    <ligand>
        <name>AMP</name>
        <dbReference type="ChEBI" id="CHEBI:456215"/>
    </ligand>
</feature>
<evidence type="ECO:0000313" key="11">
    <source>
        <dbReference type="Proteomes" id="UP000216943"/>
    </source>
</evidence>
<keyword evidence="3 6" id="KW-0547">Nucleotide-binding</keyword>
<dbReference type="InterPro" id="IPR033690">
    <property type="entry name" value="Adenylat_kinase_CS"/>
</dbReference>
<comment type="catalytic activity">
    <reaction evidence="6 8">
        <text>AMP + ATP = 2 ADP</text>
        <dbReference type="Rhea" id="RHEA:12973"/>
        <dbReference type="ChEBI" id="CHEBI:30616"/>
        <dbReference type="ChEBI" id="CHEBI:456215"/>
        <dbReference type="ChEBI" id="CHEBI:456216"/>
        <dbReference type="EC" id="2.7.4.3"/>
    </reaction>
</comment>
<dbReference type="Pfam" id="PF00406">
    <property type="entry name" value="ADK"/>
    <property type="match status" value="1"/>
</dbReference>
<comment type="pathway">
    <text evidence="6">Purine metabolism; AMP biosynthesis via salvage pathway; AMP from ADP: step 1/1.</text>
</comment>
<accession>A0A269TKT8</accession>
<evidence type="ECO:0000256" key="5">
    <source>
        <dbReference type="ARBA" id="ARBA00022840"/>
    </source>
</evidence>
<comment type="function">
    <text evidence="6">Catalyzes the reversible transfer of the terminal phosphate group between ATP and AMP. Plays an important role in cellular energy homeostasis and in adenine nucleotide metabolism.</text>
</comment>
<comment type="subunit">
    <text evidence="6 8">Monomer.</text>
</comment>
<dbReference type="Gene3D" id="3.40.50.300">
    <property type="entry name" value="P-loop containing nucleotide triphosphate hydrolases"/>
    <property type="match status" value="1"/>
</dbReference>
<feature type="binding site" evidence="6">
    <location>
        <begin position="88"/>
        <end position="91"/>
    </location>
    <ligand>
        <name>AMP</name>
        <dbReference type="ChEBI" id="CHEBI:456215"/>
    </ligand>
</feature>
<evidence type="ECO:0000256" key="2">
    <source>
        <dbReference type="ARBA" id="ARBA00022727"/>
    </source>
</evidence>
<evidence type="ECO:0000256" key="1">
    <source>
        <dbReference type="ARBA" id="ARBA00022679"/>
    </source>
</evidence>
<dbReference type="HAMAP" id="MF_00235">
    <property type="entry name" value="Adenylate_kinase_Adk"/>
    <property type="match status" value="1"/>
</dbReference>
<feature type="binding site" evidence="6">
    <location>
        <begin position="12"/>
        <end position="17"/>
    </location>
    <ligand>
        <name>ATP</name>
        <dbReference type="ChEBI" id="CHEBI:30616"/>
    </ligand>
</feature>
<name>A0A269TKT8_9BACT</name>
<feature type="binding site" evidence="6">
    <location>
        <position position="33"/>
    </location>
    <ligand>
        <name>AMP</name>
        <dbReference type="ChEBI" id="CHEBI:456215"/>
    </ligand>
</feature>
<dbReference type="Proteomes" id="UP000216943">
    <property type="component" value="Unassembled WGS sequence"/>
</dbReference>
<dbReference type="NCBIfam" id="TIGR01351">
    <property type="entry name" value="adk"/>
    <property type="match status" value="1"/>
</dbReference>
<reference evidence="11" key="1">
    <citation type="submission" date="2017-08" db="EMBL/GenBank/DDBJ databases">
        <authorList>
            <person name="Alvarez-Ponce D."/>
            <person name="Weitzman C.L."/>
            <person name="Tillett R.L."/>
            <person name="Sandmeier F.C."/>
            <person name="Tracy C.R."/>
        </authorList>
    </citation>
    <scope>NUCLEOTIDE SEQUENCE [LARGE SCALE GENOMIC DNA]</scope>
    <source>
        <strain evidence="11">723</strain>
    </source>
</reference>
<dbReference type="Pfam" id="PF05191">
    <property type="entry name" value="ADK_lid"/>
    <property type="match status" value="1"/>
</dbReference>
<comment type="subcellular location">
    <subcellularLocation>
        <location evidence="6 8">Cytoplasm</location>
    </subcellularLocation>
</comment>
<comment type="domain">
    <text evidence="6">Consists of three domains, a large central CORE domain and two small peripheral domains, NMPbind and LID, which undergo movements during catalysis. The LID domain closes over the site of phosphoryl transfer upon ATP binding. Assembling and dissambling the active center during each catalytic cycle provides an effective means to prevent ATP hydrolysis. Some bacteria have evolved a zinc-coordinating structure that stabilizes the LID domain.</text>
</comment>
<dbReference type="InterPro" id="IPR036193">
    <property type="entry name" value="ADK_active_lid_dom_sf"/>
</dbReference>
<dbReference type="GO" id="GO:0005737">
    <property type="term" value="C:cytoplasm"/>
    <property type="evidence" value="ECO:0007669"/>
    <property type="project" value="UniProtKB-SubCell"/>
</dbReference>
<dbReference type="SUPFAM" id="SSF52540">
    <property type="entry name" value="P-loop containing nucleoside triphosphate hydrolases"/>
    <property type="match status" value="1"/>
</dbReference>
<keyword evidence="6" id="KW-0963">Cytoplasm</keyword>
<feature type="binding site" evidence="6">
    <location>
        <position position="153"/>
    </location>
    <ligand>
        <name>Zn(2+)</name>
        <dbReference type="ChEBI" id="CHEBI:29105"/>
        <note>structural</note>
    </ligand>
</feature>
<dbReference type="PROSITE" id="PS00113">
    <property type="entry name" value="ADENYLATE_KINASE"/>
    <property type="match status" value="1"/>
</dbReference>
<evidence type="ECO:0000259" key="9">
    <source>
        <dbReference type="Pfam" id="PF05191"/>
    </source>
</evidence>
<feature type="binding site" evidence="6">
    <location>
        <position position="160"/>
    </location>
    <ligand>
        <name>AMP</name>
        <dbReference type="ChEBI" id="CHEBI:456215"/>
    </ligand>
</feature>
<dbReference type="InterPro" id="IPR000850">
    <property type="entry name" value="Adenylat/UMP-CMP_kin"/>
</dbReference>
<dbReference type="UniPathway" id="UPA00588">
    <property type="reaction ID" value="UER00649"/>
</dbReference>
<proteinExistence type="inferred from homology"/>
<dbReference type="EMBL" id="NQNY01000002">
    <property type="protein sequence ID" value="PAK21676.1"/>
    <property type="molecule type" value="Genomic_DNA"/>
</dbReference>
<protein>
    <recommendedName>
        <fullName evidence="6 8">Adenylate kinase</fullName>
        <shortName evidence="6">AK</shortName>
        <ecNumber evidence="6 8">2.7.4.3</ecNumber>
    </recommendedName>
    <alternativeName>
        <fullName evidence="6">ATP-AMP transphosphorylase</fullName>
    </alternativeName>
    <alternativeName>
        <fullName evidence="6">ATP:AMP phosphotransferase</fullName>
    </alternativeName>
    <alternativeName>
        <fullName evidence="6">Adenylate monophosphate kinase</fullName>
    </alternativeName>
</protein>
<keyword evidence="4 6" id="KW-0418">Kinase</keyword>
<dbReference type="OrthoDB" id="9805030at2"/>
<dbReference type="AlphaFoldDB" id="A0A269TKT8"/>
<dbReference type="GO" id="GO:0005524">
    <property type="term" value="F:ATP binding"/>
    <property type="evidence" value="ECO:0007669"/>
    <property type="project" value="UniProtKB-UniRule"/>
</dbReference>
<feature type="binding site" evidence="6">
    <location>
        <position position="199"/>
    </location>
    <ligand>
        <name>ATP</name>
        <dbReference type="ChEBI" id="CHEBI:30616"/>
    </ligand>
</feature>
<feature type="binding site" evidence="6">
    <location>
        <begin position="136"/>
        <end position="137"/>
    </location>
    <ligand>
        <name>ATP</name>
        <dbReference type="ChEBI" id="CHEBI:30616"/>
    </ligand>
</feature>
<dbReference type="InterPro" id="IPR007862">
    <property type="entry name" value="Adenylate_kinase_lid-dom"/>
</dbReference>
<evidence type="ECO:0000256" key="8">
    <source>
        <dbReference type="RuleBase" id="RU003331"/>
    </source>
</evidence>
<feature type="binding site" evidence="6">
    <location>
        <position position="95"/>
    </location>
    <ligand>
        <name>AMP</name>
        <dbReference type="ChEBI" id="CHEBI:456215"/>
    </ligand>
</feature>
<dbReference type="EC" id="2.7.4.3" evidence="6 8"/>
<dbReference type="GO" id="GO:0044209">
    <property type="term" value="P:AMP salvage"/>
    <property type="evidence" value="ECO:0007669"/>
    <property type="project" value="UniProtKB-UniRule"/>
</dbReference>
<gene>
    <name evidence="6" type="primary">adk</name>
    <name evidence="10" type="ORF">CJJ23_00885</name>
</gene>
<feature type="binding site" evidence="6">
    <location>
        <position position="150"/>
    </location>
    <ligand>
        <name>Zn(2+)</name>
        <dbReference type="ChEBI" id="CHEBI:29105"/>
        <note>structural</note>
    </ligand>
</feature>
<feature type="binding site" evidence="6">
    <location>
        <position position="133"/>
    </location>
    <ligand>
        <name>Zn(2+)</name>
        <dbReference type="ChEBI" id="CHEBI:29105"/>
        <note>structural</note>
    </ligand>
</feature>
<evidence type="ECO:0000313" key="10">
    <source>
        <dbReference type="EMBL" id="PAK21676.1"/>
    </source>
</evidence>
<feature type="binding site" evidence="6">
    <location>
        <position position="38"/>
    </location>
    <ligand>
        <name>AMP</name>
        <dbReference type="ChEBI" id="CHEBI:456215"/>
    </ligand>
</feature>
<feature type="binding site" evidence="6">
    <location>
        <position position="171"/>
    </location>
    <ligand>
        <name>AMP</name>
        <dbReference type="ChEBI" id="CHEBI:456215"/>
    </ligand>
</feature>
<dbReference type="InterPro" id="IPR006259">
    <property type="entry name" value="Adenyl_kin_sub"/>
</dbReference>
<evidence type="ECO:0000256" key="6">
    <source>
        <dbReference type="HAMAP-Rule" id="MF_00235"/>
    </source>
</evidence>
<dbReference type="GO" id="GO:0008270">
    <property type="term" value="F:zinc ion binding"/>
    <property type="evidence" value="ECO:0007669"/>
    <property type="project" value="UniProtKB-UniRule"/>
</dbReference>
<feature type="domain" description="Adenylate kinase active site lid" evidence="9">
    <location>
        <begin position="127"/>
        <end position="162"/>
    </location>
</feature>